<protein>
    <recommendedName>
        <fullName evidence="8">Pacifastin domain-containing protein</fullName>
    </recommendedName>
</protein>
<dbReference type="AlphaFoldDB" id="A0A9P0A1L9"/>
<evidence type="ECO:0000256" key="2">
    <source>
        <dbReference type="ARBA" id="ARBA00022525"/>
    </source>
</evidence>
<evidence type="ECO:0000256" key="3">
    <source>
        <dbReference type="ARBA" id="ARBA00022690"/>
    </source>
</evidence>
<evidence type="ECO:0000259" key="8">
    <source>
        <dbReference type="Pfam" id="PF05375"/>
    </source>
</evidence>
<feature type="chain" id="PRO_5040362485" description="Pacifastin domain-containing protein" evidence="7">
    <location>
        <begin position="22"/>
        <end position="82"/>
    </location>
</feature>
<sequence length="82" mass="9329">MLAKIILIIYSMLIFIHAVYSLPTIAVRGKCTPGELVFVQCNLCTCSPKGEPNQVCAEMWCPPDARVKHLYPNPFQKFYPNR</sequence>
<dbReference type="SUPFAM" id="SSF57283">
    <property type="entry name" value="PMP inhibitors"/>
    <property type="match status" value="1"/>
</dbReference>
<keyword evidence="3" id="KW-0646">Protease inhibitor</keyword>
<accession>A0A9P0A1L9</accession>
<dbReference type="EMBL" id="OU963862">
    <property type="protein sequence ID" value="CAH0381593.1"/>
    <property type="molecule type" value="Genomic_DNA"/>
</dbReference>
<dbReference type="Pfam" id="PF05375">
    <property type="entry name" value="Pacifastin_I"/>
    <property type="match status" value="1"/>
</dbReference>
<evidence type="ECO:0000256" key="5">
    <source>
        <dbReference type="ARBA" id="ARBA00023157"/>
    </source>
</evidence>
<evidence type="ECO:0000313" key="10">
    <source>
        <dbReference type="Proteomes" id="UP001152759"/>
    </source>
</evidence>
<dbReference type="GO" id="GO:0004867">
    <property type="term" value="F:serine-type endopeptidase inhibitor activity"/>
    <property type="evidence" value="ECO:0007669"/>
    <property type="project" value="UniProtKB-KW"/>
</dbReference>
<organism evidence="9 10">
    <name type="scientific">Bemisia tabaci</name>
    <name type="common">Sweetpotato whitefly</name>
    <name type="synonym">Aleurodes tabaci</name>
    <dbReference type="NCBI Taxonomy" id="7038"/>
    <lineage>
        <taxon>Eukaryota</taxon>
        <taxon>Metazoa</taxon>
        <taxon>Ecdysozoa</taxon>
        <taxon>Arthropoda</taxon>
        <taxon>Hexapoda</taxon>
        <taxon>Insecta</taxon>
        <taxon>Pterygota</taxon>
        <taxon>Neoptera</taxon>
        <taxon>Paraneoptera</taxon>
        <taxon>Hemiptera</taxon>
        <taxon>Sternorrhyncha</taxon>
        <taxon>Aleyrodoidea</taxon>
        <taxon>Aleyrodidae</taxon>
        <taxon>Aleyrodinae</taxon>
        <taxon>Bemisia</taxon>
    </lineage>
</organism>
<gene>
    <name evidence="9" type="ORF">BEMITA_LOCUS1226</name>
</gene>
<keyword evidence="5" id="KW-1015">Disulfide bond</keyword>
<name>A0A9P0A1L9_BEMTA</name>
<dbReference type="InterPro" id="IPR036201">
    <property type="entry name" value="Pacifastin_dom_sf"/>
</dbReference>
<evidence type="ECO:0000256" key="6">
    <source>
        <dbReference type="ARBA" id="ARBA00029459"/>
    </source>
</evidence>
<comment type="subcellular location">
    <subcellularLocation>
        <location evidence="1">Secreted</location>
    </subcellularLocation>
</comment>
<feature type="signal peptide" evidence="7">
    <location>
        <begin position="1"/>
        <end position="21"/>
    </location>
</feature>
<keyword evidence="10" id="KW-1185">Reference proteome</keyword>
<evidence type="ECO:0000313" key="9">
    <source>
        <dbReference type="EMBL" id="CAH0381593.1"/>
    </source>
</evidence>
<dbReference type="Proteomes" id="UP001152759">
    <property type="component" value="Chromosome 1"/>
</dbReference>
<dbReference type="InterPro" id="IPR008037">
    <property type="entry name" value="Pacifastin_dom"/>
</dbReference>
<feature type="domain" description="Pacifastin" evidence="8">
    <location>
        <begin position="30"/>
        <end position="65"/>
    </location>
</feature>
<keyword evidence="4" id="KW-0722">Serine protease inhibitor</keyword>
<keyword evidence="2" id="KW-0964">Secreted</keyword>
<reference evidence="9" key="1">
    <citation type="submission" date="2021-12" db="EMBL/GenBank/DDBJ databases">
        <authorList>
            <person name="King R."/>
        </authorList>
    </citation>
    <scope>NUCLEOTIDE SEQUENCE</scope>
</reference>
<comment type="similarity">
    <text evidence="6">Belongs to the protease inhibitor I19 family.</text>
</comment>
<proteinExistence type="inferred from homology"/>
<evidence type="ECO:0000256" key="4">
    <source>
        <dbReference type="ARBA" id="ARBA00022900"/>
    </source>
</evidence>
<dbReference type="GO" id="GO:0005576">
    <property type="term" value="C:extracellular region"/>
    <property type="evidence" value="ECO:0007669"/>
    <property type="project" value="UniProtKB-SubCell"/>
</dbReference>
<evidence type="ECO:0000256" key="1">
    <source>
        <dbReference type="ARBA" id="ARBA00004613"/>
    </source>
</evidence>
<keyword evidence="7" id="KW-0732">Signal</keyword>
<evidence type="ECO:0000256" key="7">
    <source>
        <dbReference type="SAM" id="SignalP"/>
    </source>
</evidence>